<dbReference type="AlphaFoldDB" id="A0A173VZZ2"/>
<proteinExistence type="predicted"/>
<gene>
    <name evidence="1" type="ORF">ERS852429_04167</name>
</gene>
<protein>
    <submittedName>
        <fullName evidence="1">Uncharacterized protein</fullName>
    </submittedName>
</protein>
<accession>A0A173VZZ2</accession>
<dbReference type="RefSeq" id="WP_057319987.1">
    <property type="nucleotide sequence ID" value="NZ_JADPDX010000137.1"/>
</dbReference>
<dbReference type="Proteomes" id="UP000095591">
    <property type="component" value="Unassembled WGS sequence"/>
</dbReference>
<reference evidence="1 2" key="1">
    <citation type="submission" date="2015-09" db="EMBL/GenBank/DDBJ databases">
        <authorList>
            <consortium name="Pathogen Informatics"/>
        </authorList>
    </citation>
    <scope>NUCLEOTIDE SEQUENCE [LARGE SCALE GENOMIC DNA]</scope>
    <source>
        <strain evidence="1 2">2789STDY5608872</strain>
    </source>
</reference>
<evidence type="ECO:0000313" key="1">
    <source>
        <dbReference type="EMBL" id="CUN32862.1"/>
    </source>
</evidence>
<dbReference type="EMBL" id="CYXP01000013">
    <property type="protein sequence ID" value="CUN32862.1"/>
    <property type="molecule type" value="Genomic_DNA"/>
</dbReference>
<organism evidence="1 2">
    <name type="scientific">Parabacteroides distasonis</name>
    <dbReference type="NCBI Taxonomy" id="823"/>
    <lineage>
        <taxon>Bacteria</taxon>
        <taxon>Pseudomonadati</taxon>
        <taxon>Bacteroidota</taxon>
        <taxon>Bacteroidia</taxon>
        <taxon>Bacteroidales</taxon>
        <taxon>Tannerellaceae</taxon>
        <taxon>Parabacteroides</taxon>
    </lineage>
</organism>
<name>A0A173VZZ2_PARDI</name>
<sequence length="88" mass="10559">MTTIELQQWRESFIERYLNKIDDMETVLKIEKYMKRIMSKANAASPISFSLKEANREIDIAEQELEEGKGINEDDMHQFFETWRNNLK</sequence>
<evidence type="ECO:0000313" key="2">
    <source>
        <dbReference type="Proteomes" id="UP000095591"/>
    </source>
</evidence>